<dbReference type="SUPFAM" id="SSF56024">
    <property type="entry name" value="Phospholipase D/nuclease"/>
    <property type="match status" value="1"/>
</dbReference>
<keyword evidence="13 15" id="KW-1208">Phospholipid metabolism</keyword>
<evidence type="ECO:0000313" key="21">
    <source>
        <dbReference type="EMBL" id="CAF3760615.1"/>
    </source>
</evidence>
<dbReference type="SMART" id="SM00155">
    <property type="entry name" value="PLDc"/>
    <property type="match status" value="2"/>
</dbReference>
<evidence type="ECO:0000313" key="20">
    <source>
        <dbReference type="EMBL" id="CAF3544065.1"/>
    </source>
</evidence>
<name>A0A814ZTK1_9BILA</name>
<dbReference type="GO" id="GO:0032049">
    <property type="term" value="P:cardiolipin biosynthetic process"/>
    <property type="evidence" value="ECO:0007669"/>
    <property type="project" value="InterPro"/>
</dbReference>
<dbReference type="EMBL" id="CAJOBE010001627">
    <property type="protein sequence ID" value="CAF3760615.1"/>
    <property type="molecule type" value="Genomic_DNA"/>
</dbReference>
<dbReference type="SUPFAM" id="SSF89817">
    <property type="entry name" value="Mago nashi protein"/>
    <property type="match status" value="1"/>
</dbReference>
<dbReference type="OrthoDB" id="10250191at2759"/>
<dbReference type="UniPathway" id="UPA00084">
    <property type="reaction ID" value="UER00503"/>
</dbReference>
<dbReference type="EC" id="2.7.8.5" evidence="15"/>
<comment type="similarity">
    <text evidence="4">Belongs to the mago nashi family.</text>
</comment>
<dbReference type="GO" id="GO:0051028">
    <property type="term" value="P:mRNA transport"/>
    <property type="evidence" value="ECO:0007669"/>
    <property type="project" value="UniProtKB-KW"/>
</dbReference>
<evidence type="ECO:0000313" key="18">
    <source>
        <dbReference type="EMBL" id="CAF1231563.1"/>
    </source>
</evidence>
<proteinExistence type="inferred from homology"/>
<keyword evidence="15" id="KW-0067">ATP-binding</keyword>
<dbReference type="PANTHER" id="PTHR12586">
    <property type="entry name" value="CDP-DIACYLGLYCEROL--SERINE O-PHOSPHATIDYLTRANSFERASE"/>
    <property type="match status" value="1"/>
</dbReference>
<organism evidence="19 23">
    <name type="scientific">Rotaria sordida</name>
    <dbReference type="NCBI Taxonomy" id="392033"/>
    <lineage>
        <taxon>Eukaryota</taxon>
        <taxon>Metazoa</taxon>
        <taxon>Spiralia</taxon>
        <taxon>Gnathifera</taxon>
        <taxon>Rotifera</taxon>
        <taxon>Eurotatoria</taxon>
        <taxon>Bdelloidea</taxon>
        <taxon>Philodinida</taxon>
        <taxon>Philodinidae</taxon>
        <taxon>Rotaria</taxon>
    </lineage>
</organism>
<evidence type="ECO:0000313" key="17">
    <source>
        <dbReference type="EMBL" id="CAF1176104.1"/>
    </source>
</evidence>
<evidence type="ECO:0000256" key="11">
    <source>
        <dbReference type="ARBA" id="ARBA00023209"/>
    </source>
</evidence>
<dbReference type="GO" id="GO:0005524">
    <property type="term" value="F:ATP binding"/>
    <property type="evidence" value="ECO:0007669"/>
    <property type="project" value="UniProtKB-KW"/>
</dbReference>
<evidence type="ECO:0000256" key="14">
    <source>
        <dbReference type="ARBA" id="ARBA00048586"/>
    </source>
</evidence>
<evidence type="ECO:0000256" key="2">
    <source>
        <dbReference type="ARBA" id="ARBA00004123"/>
    </source>
</evidence>
<comment type="pathway">
    <text evidence="3 15">Phospholipid metabolism; phosphatidylglycerol biosynthesis; phosphatidylglycerol from CDP-diacylglycerol: step 1/2.</text>
</comment>
<dbReference type="InterPro" id="IPR016270">
    <property type="entry name" value="PGS1"/>
</dbReference>
<protein>
    <recommendedName>
        <fullName evidence="15">CDP-diacylglycerol--glycerol-3-phosphate 3-phosphatidyltransferase</fullName>
        <ecNumber evidence="15">2.7.8.5</ecNumber>
    </recommendedName>
</protein>
<dbReference type="GO" id="GO:0008444">
    <property type="term" value="F:CDP-diacylglycerol-glycerol-3-phosphate 3-phosphatidyltransferase activity"/>
    <property type="evidence" value="ECO:0007669"/>
    <property type="project" value="UniProtKB-EC"/>
</dbReference>
<dbReference type="Proteomes" id="UP000663882">
    <property type="component" value="Unassembled WGS sequence"/>
</dbReference>
<keyword evidence="15" id="KW-0496">Mitochondrion</keyword>
<evidence type="ECO:0000256" key="7">
    <source>
        <dbReference type="ARBA" id="ARBA00022679"/>
    </source>
</evidence>
<keyword evidence="9" id="KW-0813">Transport</keyword>
<evidence type="ECO:0000256" key="15">
    <source>
        <dbReference type="RuleBase" id="RU365024"/>
    </source>
</evidence>
<feature type="domain" description="PLD phosphodiesterase" evidence="16">
    <location>
        <begin position="264"/>
        <end position="290"/>
    </location>
</feature>
<keyword evidence="10 15" id="KW-0443">Lipid metabolism</keyword>
<dbReference type="GO" id="GO:0005739">
    <property type="term" value="C:mitochondrion"/>
    <property type="evidence" value="ECO:0007669"/>
    <property type="project" value="UniProtKB-SubCell"/>
</dbReference>
<dbReference type="AlphaFoldDB" id="A0A814ZTK1"/>
<comment type="function">
    <text evidence="1 15">Functions in the biosynthesis of the anionic phospholipids phosphatidylglycerol and cardiolipin.</text>
</comment>
<keyword evidence="8" id="KW-0677">Repeat</keyword>
<keyword evidence="11 15" id="KW-0594">Phospholipid biosynthesis</keyword>
<evidence type="ECO:0000256" key="9">
    <source>
        <dbReference type="ARBA" id="ARBA00022816"/>
    </source>
</evidence>
<evidence type="ECO:0000259" key="16">
    <source>
        <dbReference type="PROSITE" id="PS50035"/>
    </source>
</evidence>
<dbReference type="InterPro" id="IPR001736">
    <property type="entry name" value="PLipase_D/transphosphatidylase"/>
</dbReference>
<evidence type="ECO:0000256" key="6">
    <source>
        <dbReference type="ARBA" id="ARBA00022516"/>
    </source>
</evidence>
<evidence type="ECO:0000256" key="8">
    <source>
        <dbReference type="ARBA" id="ARBA00022737"/>
    </source>
</evidence>
<comment type="caution">
    <text evidence="19">The sequence shown here is derived from an EMBL/GenBank/DDBJ whole genome shotgun (WGS) entry which is preliminary data.</text>
</comment>
<dbReference type="Proteomes" id="UP000663823">
    <property type="component" value="Unassembled WGS sequence"/>
</dbReference>
<gene>
    <name evidence="21" type="ORF">FNK824_LOCUS12778</name>
    <name evidence="22" type="ORF">JBS370_LOCUS13490</name>
    <name evidence="20" type="ORF">OTI717_LOCUS3953</name>
    <name evidence="17" type="ORF">RFH988_LOCUS23247</name>
    <name evidence="19" type="ORF">SEV965_LOCUS23582</name>
    <name evidence="18" type="ORF">ZHD862_LOCUS24395</name>
</gene>
<reference evidence="19" key="1">
    <citation type="submission" date="2021-02" db="EMBL/GenBank/DDBJ databases">
        <authorList>
            <person name="Nowell W R."/>
        </authorList>
    </citation>
    <scope>NUCLEOTIDE SEQUENCE</scope>
</reference>
<dbReference type="EMBL" id="CAJNOU010001755">
    <property type="protein sequence ID" value="CAF1247992.1"/>
    <property type="molecule type" value="Genomic_DNA"/>
</dbReference>
<evidence type="ECO:0000256" key="4">
    <source>
        <dbReference type="ARBA" id="ARBA00009270"/>
    </source>
</evidence>
<sequence>MTEINDDFYLRYYVGHRGKFGHEFLEFEFRPDGKLRYANNSNYKKDTLIRKEVYVNRTVIEELKRMVNESDVMKEDDAVWPPQDRTGRQELEIVLGDEHISFTTAKIGSLIDINNSRDPDGLRCFYYLNFGWISNYGPSFVIPASNFDVLHEPCDFFQELNKLVANAKNRIYISSLYFGTDPYEYKLIDSIRTALDKNPSLRLVVLFDHLRGLRIDNHKEKTTSKTMFLPLIEQYSSQVDFYLFHTPLLYGFLRQILPTRINESWGVQHMKIYIADNNLIISGANLNKTYFDNRQDRYLKLNNCSNLCKFFIDIIELIAKQSFKIEKNHDKPIFMGTHHPYKGDNNQYRLEVEKNLSSLIQTYQIDYPKPISLSNDQALIVPLIQMGLFNINNDRDFNIYLYSHLPYKSKLYLATSYFNITEEYEKELIDNKRKDTIISLLTASPQANGFYGSRGISRYVPDGYSENEREFIERAEKKYSNDGQIQMYEYYRPQWTYHAKGLWLYEENQNNNYPILTCIGSPNFGARSIKRDLEAQLAIITNNEELRAKFHRERIRLFQYGTLVTSDTFKQLSRAPPFWGPLFMKIFRNFF</sequence>
<dbReference type="CDD" id="cd11295">
    <property type="entry name" value="Mago_nashi"/>
    <property type="match status" value="1"/>
</dbReference>
<dbReference type="InterPro" id="IPR004023">
    <property type="entry name" value="Mago_nashi"/>
</dbReference>
<evidence type="ECO:0000256" key="3">
    <source>
        <dbReference type="ARBA" id="ARBA00005042"/>
    </source>
</evidence>
<dbReference type="Gene3D" id="3.30.1560.10">
    <property type="entry name" value="Mago nashi"/>
    <property type="match status" value="1"/>
</dbReference>
<dbReference type="InterPro" id="IPR036605">
    <property type="entry name" value="Mago_nashi_sf"/>
</dbReference>
<dbReference type="PROSITE" id="PS50035">
    <property type="entry name" value="PLD"/>
    <property type="match status" value="1"/>
</dbReference>
<dbReference type="Gene3D" id="3.30.870.10">
    <property type="entry name" value="Endonuclease Chain A"/>
    <property type="match status" value="2"/>
</dbReference>
<dbReference type="Proteomes" id="UP000663874">
    <property type="component" value="Unassembled WGS sequence"/>
</dbReference>
<evidence type="ECO:0000256" key="5">
    <source>
        <dbReference type="ARBA" id="ARBA00010682"/>
    </source>
</evidence>
<dbReference type="EMBL" id="CAJNOO010001602">
    <property type="protein sequence ID" value="CAF1176104.1"/>
    <property type="molecule type" value="Genomic_DNA"/>
</dbReference>
<evidence type="ECO:0000313" key="23">
    <source>
        <dbReference type="Proteomes" id="UP000663889"/>
    </source>
</evidence>
<evidence type="ECO:0000313" key="19">
    <source>
        <dbReference type="EMBL" id="CAF1247992.1"/>
    </source>
</evidence>
<evidence type="ECO:0000256" key="13">
    <source>
        <dbReference type="ARBA" id="ARBA00023264"/>
    </source>
</evidence>
<evidence type="ECO:0000256" key="10">
    <source>
        <dbReference type="ARBA" id="ARBA00023098"/>
    </source>
</evidence>
<dbReference type="FunFam" id="3.30.1560.10:FF:000001">
    <property type="entry name" value="Protein mago nashi homolog"/>
    <property type="match status" value="1"/>
</dbReference>
<comment type="similarity">
    <text evidence="5 15">Belongs to the CDP-alcohol phosphatidyltransferase class-II family.</text>
</comment>
<keyword evidence="6 15" id="KW-0444">Lipid biosynthesis</keyword>
<dbReference type="EMBL" id="CAJOAX010000226">
    <property type="protein sequence ID" value="CAF3544065.1"/>
    <property type="molecule type" value="Genomic_DNA"/>
</dbReference>
<comment type="catalytic activity">
    <reaction evidence="14 15">
        <text>a CDP-1,2-diacyl-sn-glycerol + sn-glycerol 3-phosphate = a 1,2-diacyl-sn-glycero-3-phospho-(1'-sn-glycero-3'-phosphate) + CMP + H(+)</text>
        <dbReference type="Rhea" id="RHEA:12593"/>
        <dbReference type="ChEBI" id="CHEBI:15378"/>
        <dbReference type="ChEBI" id="CHEBI:57597"/>
        <dbReference type="ChEBI" id="CHEBI:58332"/>
        <dbReference type="ChEBI" id="CHEBI:60110"/>
        <dbReference type="ChEBI" id="CHEBI:60377"/>
        <dbReference type="EC" id="2.7.8.5"/>
    </reaction>
</comment>
<dbReference type="Pfam" id="PF02792">
    <property type="entry name" value="Mago_nashi"/>
    <property type="match status" value="1"/>
</dbReference>
<keyword evidence="12" id="KW-0539">Nucleus</keyword>
<keyword evidence="9" id="KW-0509">mRNA transport</keyword>
<dbReference type="EMBL" id="CAJOBD010001159">
    <property type="protein sequence ID" value="CAF3767629.1"/>
    <property type="molecule type" value="Genomic_DNA"/>
</dbReference>
<dbReference type="CDD" id="cd09135">
    <property type="entry name" value="PLDc_PGS1_euk_1"/>
    <property type="match status" value="1"/>
</dbReference>
<evidence type="ECO:0000313" key="22">
    <source>
        <dbReference type="EMBL" id="CAF3767629.1"/>
    </source>
</evidence>
<dbReference type="EMBL" id="CAJNOT010001656">
    <property type="protein sequence ID" value="CAF1231563.1"/>
    <property type="molecule type" value="Genomic_DNA"/>
</dbReference>
<accession>A0A814ZTK1</accession>
<evidence type="ECO:0000256" key="12">
    <source>
        <dbReference type="ARBA" id="ARBA00023242"/>
    </source>
</evidence>
<dbReference type="PANTHER" id="PTHR12586:SF1">
    <property type="entry name" value="CDP-DIACYLGLYCEROL--GLYCEROL-3-PHOSPHATE 3-PHOSPHATIDYLTRANSFERASE, MITOCHONDRIAL"/>
    <property type="match status" value="1"/>
</dbReference>
<keyword evidence="7 15" id="KW-0808">Transferase</keyword>
<dbReference type="Proteomes" id="UP000663836">
    <property type="component" value="Unassembled WGS sequence"/>
</dbReference>
<comment type="subcellular location">
    <subcellularLocation>
        <location evidence="15">Mitochondrion</location>
    </subcellularLocation>
    <subcellularLocation>
        <location evidence="2">Nucleus</location>
    </subcellularLocation>
</comment>
<keyword evidence="15" id="KW-0547">Nucleotide-binding</keyword>
<evidence type="ECO:0000256" key="1">
    <source>
        <dbReference type="ARBA" id="ARBA00003537"/>
    </source>
</evidence>
<dbReference type="GO" id="GO:0008380">
    <property type="term" value="P:RNA splicing"/>
    <property type="evidence" value="ECO:0007669"/>
    <property type="project" value="InterPro"/>
</dbReference>
<dbReference type="Proteomes" id="UP000663864">
    <property type="component" value="Unassembled WGS sequence"/>
</dbReference>
<dbReference type="CDD" id="cd09137">
    <property type="entry name" value="PLDc_PGS1_euk_2"/>
    <property type="match status" value="1"/>
</dbReference>
<dbReference type="GO" id="GO:0035145">
    <property type="term" value="C:exon-exon junction complex"/>
    <property type="evidence" value="ECO:0007669"/>
    <property type="project" value="InterPro"/>
</dbReference>
<dbReference type="Proteomes" id="UP000663889">
    <property type="component" value="Unassembled WGS sequence"/>
</dbReference>